<dbReference type="EMBL" id="VTPC01007694">
    <property type="protein sequence ID" value="KAF2893749.1"/>
    <property type="molecule type" value="Genomic_DNA"/>
</dbReference>
<keyword evidence="4" id="KW-1185">Reference proteome</keyword>
<organism evidence="3 4">
    <name type="scientific">Ignelater luminosus</name>
    <name type="common">Cucubano</name>
    <name type="synonym">Pyrophorus luminosus</name>
    <dbReference type="NCBI Taxonomy" id="2038154"/>
    <lineage>
        <taxon>Eukaryota</taxon>
        <taxon>Metazoa</taxon>
        <taxon>Ecdysozoa</taxon>
        <taxon>Arthropoda</taxon>
        <taxon>Hexapoda</taxon>
        <taxon>Insecta</taxon>
        <taxon>Pterygota</taxon>
        <taxon>Neoptera</taxon>
        <taxon>Endopterygota</taxon>
        <taxon>Coleoptera</taxon>
        <taxon>Polyphaga</taxon>
        <taxon>Elateriformia</taxon>
        <taxon>Elateroidea</taxon>
        <taxon>Elateridae</taxon>
        <taxon>Agrypninae</taxon>
        <taxon>Pyrophorini</taxon>
        <taxon>Ignelater</taxon>
    </lineage>
</organism>
<evidence type="ECO:0000259" key="2">
    <source>
        <dbReference type="Pfam" id="PF03184"/>
    </source>
</evidence>
<dbReference type="OrthoDB" id="6773793at2759"/>
<evidence type="ECO:0000256" key="1">
    <source>
        <dbReference type="SAM" id="MobiDB-lite"/>
    </source>
</evidence>
<dbReference type="GO" id="GO:0003676">
    <property type="term" value="F:nucleic acid binding"/>
    <property type="evidence" value="ECO:0007669"/>
    <property type="project" value="InterPro"/>
</dbReference>
<feature type="region of interest" description="Disordered" evidence="1">
    <location>
        <begin position="1"/>
        <end position="24"/>
    </location>
</feature>
<comment type="caution">
    <text evidence="3">The sequence shown here is derived from an EMBL/GenBank/DDBJ whole genome shotgun (WGS) entry which is preliminary data.</text>
</comment>
<evidence type="ECO:0000313" key="3">
    <source>
        <dbReference type="EMBL" id="KAF2893749.1"/>
    </source>
</evidence>
<dbReference type="Proteomes" id="UP000801492">
    <property type="component" value="Unassembled WGS sequence"/>
</dbReference>
<dbReference type="InterPro" id="IPR004875">
    <property type="entry name" value="DDE_SF_endonuclease_dom"/>
</dbReference>
<evidence type="ECO:0000313" key="4">
    <source>
        <dbReference type="Proteomes" id="UP000801492"/>
    </source>
</evidence>
<gene>
    <name evidence="3" type="ORF">ILUMI_12422</name>
</gene>
<dbReference type="Pfam" id="PF03184">
    <property type="entry name" value="DDE_1"/>
    <property type="match status" value="1"/>
</dbReference>
<feature type="domain" description="DDE-1" evidence="2">
    <location>
        <begin position="43"/>
        <end position="151"/>
    </location>
</feature>
<protein>
    <recommendedName>
        <fullName evidence="2">DDE-1 domain-containing protein</fullName>
    </recommendedName>
</protein>
<proteinExistence type="predicted"/>
<name>A0A8K0CWH0_IGNLU</name>
<dbReference type="AlphaFoldDB" id="A0A8K0CWH0"/>
<reference evidence="3" key="1">
    <citation type="submission" date="2019-08" db="EMBL/GenBank/DDBJ databases">
        <title>The genome of the North American firefly Photinus pyralis.</title>
        <authorList>
            <consortium name="Photinus pyralis genome working group"/>
            <person name="Fallon T.R."/>
            <person name="Sander Lower S.E."/>
            <person name="Weng J.-K."/>
        </authorList>
    </citation>
    <scope>NUCLEOTIDE SEQUENCE</scope>
    <source>
        <strain evidence="3">TRF0915ILg1</strain>
        <tissue evidence="3">Whole body</tissue>
    </source>
</reference>
<accession>A0A8K0CWH0</accession>
<sequence length="251" mass="28400">MSPKHLMGTKDKSGKNCKSQNPNNRMQSASALGCFGRLGHSKSDTGWMKREIFYEYVSNVFYPSVKKQNIEFSIILFVDGHKTHLNRKLSDLCTELQIVLIALYPNANRIIQPYDVSTFKPLKDGWRKGIVNWKRHHLAEQISKENLVPILKIVIGEVVKPDMASKLMGSGEVLKQNNLQDTALTSGLINIPTEYVNLYGTNVDDDLEGSRTKDKSNKTKIDYFNDTSVISNNKDDIDINDIPIIIEEVDL</sequence>